<dbReference type="EMBL" id="GBRH01190903">
    <property type="protein sequence ID" value="JAE06993.1"/>
    <property type="molecule type" value="Transcribed_RNA"/>
</dbReference>
<accession>A0A0A9FFG2</accession>
<proteinExistence type="predicted"/>
<protein>
    <submittedName>
        <fullName evidence="2">Uncharacterized protein</fullName>
    </submittedName>
</protein>
<feature type="transmembrane region" description="Helical" evidence="1">
    <location>
        <begin position="24"/>
        <end position="49"/>
    </location>
</feature>
<reference evidence="2" key="1">
    <citation type="submission" date="2014-09" db="EMBL/GenBank/DDBJ databases">
        <authorList>
            <person name="Magalhaes I.L.F."/>
            <person name="Oliveira U."/>
            <person name="Santos F.R."/>
            <person name="Vidigal T.H.D.A."/>
            <person name="Brescovit A.D."/>
            <person name="Santos A.J."/>
        </authorList>
    </citation>
    <scope>NUCLEOTIDE SEQUENCE</scope>
    <source>
        <tissue evidence="2">Shoot tissue taken approximately 20 cm above the soil surface</tissue>
    </source>
</reference>
<keyword evidence="1" id="KW-0812">Transmembrane</keyword>
<name>A0A0A9FFG2_ARUDO</name>
<keyword evidence="1" id="KW-1133">Transmembrane helix</keyword>
<reference evidence="2" key="2">
    <citation type="journal article" date="2015" name="Data Brief">
        <title>Shoot transcriptome of the giant reed, Arundo donax.</title>
        <authorList>
            <person name="Barrero R.A."/>
            <person name="Guerrero F.D."/>
            <person name="Moolhuijzen P."/>
            <person name="Goolsby J.A."/>
            <person name="Tidwell J."/>
            <person name="Bellgard S.E."/>
            <person name="Bellgard M.I."/>
        </authorList>
    </citation>
    <scope>NUCLEOTIDE SEQUENCE</scope>
    <source>
        <tissue evidence="2">Shoot tissue taken approximately 20 cm above the soil surface</tissue>
    </source>
</reference>
<organism evidence="2">
    <name type="scientific">Arundo donax</name>
    <name type="common">Giant reed</name>
    <name type="synonym">Donax arundinaceus</name>
    <dbReference type="NCBI Taxonomy" id="35708"/>
    <lineage>
        <taxon>Eukaryota</taxon>
        <taxon>Viridiplantae</taxon>
        <taxon>Streptophyta</taxon>
        <taxon>Embryophyta</taxon>
        <taxon>Tracheophyta</taxon>
        <taxon>Spermatophyta</taxon>
        <taxon>Magnoliopsida</taxon>
        <taxon>Liliopsida</taxon>
        <taxon>Poales</taxon>
        <taxon>Poaceae</taxon>
        <taxon>PACMAD clade</taxon>
        <taxon>Arundinoideae</taxon>
        <taxon>Arundineae</taxon>
        <taxon>Arundo</taxon>
    </lineage>
</organism>
<evidence type="ECO:0000313" key="2">
    <source>
        <dbReference type="EMBL" id="JAE06993.1"/>
    </source>
</evidence>
<sequence length="56" mass="6333">MGLSLIVCFFHAPALYTFSSIQMLLGLVIPLIVVLFLLIVFFLVILLLLGRLRSRQ</sequence>
<dbReference type="AlphaFoldDB" id="A0A0A9FFG2"/>
<keyword evidence="1" id="KW-0472">Membrane</keyword>
<evidence type="ECO:0000256" key="1">
    <source>
        <dbReference type="SAM" id="Phobius"/>
    </source>
</evidence>